<comment type="similarity">
    <text evidence="1 6">Belongs to the ATG17 family.</text>
</comment>
<dbReference type="EMBL" id="JANBPY010000404">
    <property type="protein sequence ID" value="KAJ1967043.1"/>
    <property type="molecule type" value="Genomic_DNA"/>
</dbReference>
<keyword evidence="9" id="KW-1185">Reference proteome</keyword>
<reference evidence="8" key="1">
    <citation type="submission" date="2022-07" db="EMBL/GenBank/DDBJ databases">
        <title>Phylogenomic reconstructions and comparative analyses of Kickxellomycotina fungi.</title>
        <authorList>
            <person name="Reynolds N.K."/>
            <person name="Stajich J.E."/>
            <person name="Barry K."/>
            <person name="Grigoriev I.V."/>
            <person name="Crous P."/>
            <person name="Smith M.E."/>
        </authorList>
    </citation>
    <scope>NUCLEOTIDE SEQUENCE</scope>
    <source>
        <strain evidence="8">RSA 1196</strain>
    </source>
</reference>
<dbReference type="GO" id="GO:0030295">
    <property type="term" value="F:protein kinase activator activity"/>
    <property type="evidence" value="ECO:0007669"/>
    <property type="project" value="TreeGrafter"/>
</dbReference>
<dbReference type="PANTHER" id="PTHR28005">
    <property type="entry name" value="AUTOPHAGY-RELATED PROTEIN 17"/>
    <property type="match status" value="1"/>
</dbReference>
<accession>A0A9W8E8C2</accession>
<dbReference type="Pfam" id="PF04108">
    <property type="entry name" value="ATG17_like"/>
    <property type="match status" value="1"/>
</dbReference>
<comment type="subcellular location">
    <subcellularLocation>
        <location evidence="6">Cytoplasm</location>
    </subcellularLocation>
    <subcellularLocation>
        <location evidence="6">Preautophagosomal structure membrane</location>
        <topology evidence="6">Peripheral membrane protein</topology>
    </subcellularLocation>
</comment>
<gene>
    <name evidence="8" type="ORF">IWQ62_002096</name>
</gene>
<evidence type="ECO:0000313" key="9">
    <source>
        <dbReference type="Proteomes" id="UP001150925"/>
    </source>
</evidence>
<dbReference type="OrthoDB" id="1937984at2759"/>
<keyword evidence="4 6" id="KW-0072">Autophagy</keyword>
<feature type="non-terminal residue" evidence="8">
    <location>
        <position position="1"/>
    </location>
</feature>
<dbReference type="GO" id="GO:0000045">
    <property type="term" value="P:autophagosome assembly"/>
    <property type="evidence" value="ECO:0007669"/>
    <property type="project" value="TreeGrafter"/>
</dbReference>
<evidence type="ECO:0000313" key="8">
    <source>
        <dbReference type="EMBL" id="KAJ1967043.1"/>
    </source>
</evidence>
<keyword evidence="3 6" id="KW-0963">Cytoplasm</keyword>
<dbReference type="GO" id="GO:1990316">
    <property type="term" value="C:Atg1/ULK1 kinase complex"/>
    <property type="evidence" value="ECO:0007669"/>
    <property type="project" value="TreeGrafter"/>
</dbReference>
<feature type="domain" description="Autophagy protein ATG17-like" evidence="7">
    <location>
        <begin position="30"/>
        <end position="231"/>
    </location>
</feature>
<sequence>KLDQMLTSSQHKIASISLGHYELDSGLSLDQKPVTHIQEQLEKQSLEYERILADFGSIANHQDQLHLVSQNSTLVTPENLSVLQRDTEEIATVVEELRESLTFIVATREATEIRIQQYQAFYRDLKVVLSRLHHLIPTMTKVFEDLAKLKVNLGNLESDTQLLVTECHNLRAWYHEFARSYDHLLVEIDRRRRIQEQHEKVAKEFSSHLATLYQAENAERDHFIQTHGQYLPIDLCGPLLLPNPQYKLQVVEPVVRLPVVSDAALRVAQQNILNVSEQSAPHPQGSSLPL</sequence>
<dbReference type="InterPro" id="IPR007240">
    <property type="entry name" value="Atg17"/>
</dbReference>
<comment type="caution">
    <text evidence="8">The sequence shown here is derived from an EMBL/GenBank/DDBJ whole genome shotgun (WGS) entry which is preliminary data.</text>
</comment>
<dbReference type="PANTHER" id="PTHR28005:SF1">
    <property type="entry name" value="AUTOPHAGY-RELATED PROTEIN 17"/>
    <property type="match status" value="1"/>
</dbReference>
<evidence type="ECO:0000256" key="1">
    <source>
        <dbReference type="ARBA" id="ARBA00006259"/>
    </source>
</evidence>
<evidence type="ECO:0000256" key="5">
    <source>
        <dbReference type="ARBA" id="ARBA00023136"/>
    </source>
</evidence>
<name>A0A9W8E8C2_9FUNG</name>
<dbReference type="GO" id="GO:0034727">
    <property type="term" value="P:piecemeal microautophagy of the nucleus"/>
    <property type="evidence" value="ECO:0007669"/>
    <property type="project" value="TreeGrafter"/>
</dbReference>
<dbReference type="GO" id="GO:0000422">
    <property type="term" value="P:autophagy of mitochondrion"/>
    <property type="evidence" value="ECO:0007669"/>
    <property type="project" value="TreeGrafter"/>
</dbReference>
<organism evidence="8 9">
    <name type="scientific">Dispira parvispora</name>
    <dbReference type="NCBI Taxonomy" id="1520584"/>
    <lineage>
        <taxon>Eukaryota</taxon>
        <taxon>Fungi</taxon>
        <taxon>Fungi incertae sedis</taxon>
        <taxon>Zoopagomycota</taxon>
        <taxon>Kickxellomycotina</taxon>
        <taxon>Dimargaritomycetes</taxon>
        <taxon>Dimargaritales</taxon>
        <taxon>Dimargaritaceae</taxon>
        <taxon>Dispira</taxon>
    </lineage>
</organism>
<evidence type="ECO:0000256" key="3">
    <source>
        <dbReference type="ARBA" id="ARBA00022490"/>
    </source>
</evidence>
<dbReference type="AlphaFoldDB" id="A0A9W8E8C2"/>
<dbReference type="GO" id="GO:0060090">
    <property type="term" value="F:molecular adaptor activity"/>
    <property type="evidence" value="ECO:0007669"/>
    <property type="project" value="TreeGrafter"/>
</dbReference>
<dbReference type="InterPro" id="IPR045326">
    <property type="entry name" value="ATG17-like_dom"/>
</dbReference>
<dbReference type="GO" id="GO:0034045">
    <property type="term" value="C:phagophore assembly site membrane"/>
    <property type="evidence" value="ECO:0007669"/>
    <property type="project" value="UniProtKB-SubCell"/>
</dbReference>
<comment type="function">
    <text evidence="6">Autophagy-specific protein that functions in response to autophagy-inducing signals as a scaffold to recruit other ATG proteins to organize preautophagosomal structure (PAS) formation. Modulates the timing and magnitude of the autophagy response, such as the size of the sequestering vesicles. Plays particularly a role in pexophagy and nucleophagy.</text>
</comment>
<proteinExistence type="inferred from homology"/>
<dbReference type="Proteomes" id="UP001150925">
    <property type="component" value="Unassembled WGS sequence"/>
</dbReference>
<evidence type="ECO:0000256" key="2">
    <source>
        <dbReference type="ARBA" id="ARBA00013806"/>
    </source>
</evidence>
<evidence type="ECO:0000256" key="6">
    <source>
        <dbReference type="RuleBase" id="RU368080"/>
    </source>
</evidence>
<keyword evidence="5" id="KW-0472">Membrane</keyword>
<evidence type="ECO:0000259" key="7">
    <source>
        <dbReference type="Pfam" id="PF04108"/>
    </source>
</evidence>
<evidence type="ECO:0000256" key="4">
    <source>
        <dbReference type="ARBA" id="ARBA00023006"/>
    </source>
</evidence>
<protein>
    <recommendedName>
        <fullName evidence="2 6">Autophagy-related protein 17</fullName>
    </recommendedName>
</protein>